<dbReference type="AlphaFoldDB" id="A0A0C3D2X5"/>
<reference evidence="3" key="2">
    <citation type="submission" date="2015-01" db="EMBL/GenBank/DDBJ databases">
        <title>Evolutionary Origins and Diversification of the Mycorrhizal Mutualists.</title>
        <authorList>
            <consortium name="DOE Joint Genome Institute"/>
            <consortium name="Mycorrhizal Genomics Consortium"/>
            <person name="Kohler A."/>
            <person name="Kuo A."/>
            <person name="Nagy L.G."/>
            <person name="Floudas D."/>
            <person name="Copeland A."/>
            <person name="Barry K.W."/>
            <person name="Cichocki N."/>
            <person name="Veneault-Fourrey C."/>
            <person name="LaButti K."/>
            <person name="Lindquist E.A."/>
            <person name="Lipzen A."/>
            <person name="Lundell T."/>
            <person name="Morin E."/>
            <person name="Murat C."/>
            <person name="Riley R."/>
            <person name="Ohm R."/>
            <person name="Sun H."/>
            <person name="Tunlid A."/>
            <person name="Henrissat B."/>
            <person name="Grigoriev I.V."/>
            <person name="Hibbett D.S."/>
            <person name="Martin F."/>
        </authorList>
    </citation>
    <scope>NUCLEOTIDE SEQUENCE [LARGE SCALE GENOMIC DNA]</scope>
    <source>
        <strain evidence="3">Foug A</strain>
    </source>
</reference>
<reference evidence="2 3" key="1">
    <citation type="submission" date="2014-04" db="EMBL/GenBank/DDBJ databases">
        <authorList>
            <consortium name="DOE Joint Genome Institute"/>
            <person name="Kuo A."/>
            <person name="Kohler A."/>
            <person name="Nagy L.G."/>
            <person name="Floudas D."/>
            <person name="Copeland A."/>
            <person name="Barry K.W."/>
            <person name="Cichocki N."/>
            <person name="Veneault-Fourrey C."/>
            <person name="LaButti K."/>
            <person name="Lindquist E.A."/>
            <person name="Lipzen A."/>
            <person name="Lundell T."/>
            <person name="Morin E."/>
            <person name="Murat C."/>
            <person name="Sun H."/>
            <person name="Tunlid A."/>
            <person name="Henrissat B."/>
            <person name="Grigoriev I.V."/>
            <person name="Hibbett D.S."/>
            <person name="Martin F."/>
            <person name="Nordberg H.P."/>
            <person name="Cantor M.N."/>
            <person name="Hua S.X."/>
        </authorList>
    </citation>
    <scope>NUCLEOTIDE SEQUENCE [LARGE SCALE GENOMIC DNA]</scope>
    <source>
        <strain evidence="2 3">Foug A</strain>
    </source>
</reference>
<protein>
    <submittedName>
        <fullName evidence="2">Uncharacterized protein</fullName>
    </submittedName>
</protein>
<proteinExistence type="predicted"/>
<keyword evidence="3" id="KW-1185">Reference proteome</keyword>
<dbReference type="HOGENOM" id="CLU_1705295_0_0_1"/>
<sequence length="157" mass="17621">MPSMSFDSGPTNQTNCAAWHDCVTCEAPKFYPSPTASHPIDLSENFDERIIYTSQPCLFTFESDLVVPLLKAQRLEWHAEKHLLERRLNRIKIEKEFYASLDDESGRRLHSANINIGIANGIRRLAAGVAGRVREYSGCQDGGDENESDTSDLESET</sequence>
<dbReference type="EMBL" id="KN822412">
    <property type="protein sequence ID" value="KIM50486.1"/>
    <property type="molecule type" value="Genomic_DNA"/>
</dbReference>
<evidence type="ECO:0000313" key="2">
    <source>
        <dbReference type="EMBL" id="KIM50486.1"/>
    </source>
</evidence>
<evidence type="ECO:0000256" key="1">
    <source>
        <dbReference type="SAM" id="MobiDB-lite"/>
    </source>
</evidence>
<feature type="region of interest" description="Disordered" evidence="1">
    <location>
        <begin position="136"/>
        <end position="157"/>
    </location>
</feature>
<feature type="compositionally biased region" description="Acidic residues" evidence="1">
    <location>
        <begin position="142"/>
        <end position="157"/>
    </location>
</feature>
<gene>
    <name evidence="2" type="ORF">SCLCIDRAFT_34241</name>
</gene>
<evidence type="ECO:0000313" key="3">
    <source>
        <dbReference type="Proteomes" id="UP000053989"/>
    </source>
</evidence>
<dbReference type="InParanoid" id="A0A0C3D2X5"/>
<dbReference type="Proteomes" id="UP000053989">
    <property type="component" value="Unassembled WGS sequence"/>
</dbReference>
<accession>A0A0C3D2X5</accession>
<name>A0A0C3D2X5_9AGAM</name>
<organism evidence="2 3">
    <name type="scientific">Scleroderma citrinum Foug A</name>
    <dbReference type="NCBI Taxonomy" id="1036808"/>
    <lineage>
        <taxon>Eukaryota</taxon>
        <taxon>Fungi</taxon>
        <taxon>Dikarya</taxon>
        <taxon>Basidiomycota</taxon>
        <taxon>Agaricomycotina</taxon>
        <taxon>Agaricomycetes</taxon>
        <taxon>Agaricomycetidae</taxon>
        <taxon>Boletales</taxon>
        <taxon>Sclerodermatineae</taxon>
        <taxon>Sclerodermataceae</taxon>
        <taxon>Scleroderma</taxon>
    </lineage>
</organism>
<dbReference type="OrthoDB" id="2683709at2759"/>